<evidence type="ECO:0000313" key="2">
    <source>
        <dbReference type="Proteomes" id="UP000076882"/>
    </source>
</evidence>
<protein>
    <submittedName>
        <fullName evidence="1">Uncharacterized protein</fullName>
    </submittedName>
</protein>
<gene>
    <name evidence="1" type="ORF">Lp19_2754</name>
</gene>
<accession>A0A165R954</accession>
<organism evidence="1 2">
    <name type="scientific">Lactiplantibacillus plantarum</name>
    <name type="common">Lactobacillus plantarum</name>
    <dbReference type="NCBI Taxonomy" id="1590"/>
    <lineage>
        <taxon>Bacteria</taxon>
        <taxon>Bacillati</taxon>
        <taxon>Bacillota</taxon>
        <taxon>Bacilli</taxon>
        <taxon>Lactobacillales</taxon>
        <taxon>Lactobacillaceae</taxon>
        <taxon>Lactiplantibacillus</taxon>
    </lineage>
</organism>
<dbReference type="PATRIC" id="fig|1590.201.peg.2679"/>
<reference evidence="1 2" key="1">
    <citation type="submission" date="2016-03" db="EMBL/GenBank/DDBJ databases">
        <title>Comparative genomics of 54 Lactobacillus plantarum strains reveals genomic uncoupling from niche constraints.</title>
        <authorList>
            <person name="Martino M.E."/>
        </authorList>
    </citation>
    <scope>NUCLEOTIDE SEQUENCE [LARGE SCALE GENOMIC DNA]</scope>
    <source>
        <strain evidence="1 2">19.1</strain>
    </source>
</reference>
<evidence type="ECO:0000313" key="1">
    <source>
        <dbReference type="EMBL" id="KZU92772.1"/>
    </source>
</evidence>
<sequence length="49" mass="5961">MGQKPGYISVYRRKLIDDQIIMPASYGYVQFMLPFFDRFVEEQIMFDEF</sequence>
<dbReference type="Proteomes" id="UP000076882">
    <property type="component" value="Unassembled WGS sequence"/>
</dbReference>
<name>A0A165R954_LACPN</name>
<dbReference type="EMBL" id="LUXM01000038">
    <property type="protein sequence ID" value="KZU92772.1"/>
    <property type="molecule type" value="Genomic_DNA"/>
</dbReference>
<dbReference type="AlphaFoldDB" id="A0A165R954"/>
<proteinExistence type="predicted"/>
<comment type="caution">
    <text evidence="1">The sequence shown here is derived from an EMBL/GenBank/DDBJ whole genome shotgun (WGS) entry which is preliminary data.</text>
</comment>